<name>A0ABR5SJ40_9BACT</name>
<evidence type="ECO:0000256" key="9">
    <source>
        <dbReference type="PROSITE-ProRule" id="PRU00169"/>
    </source>
</evidence>
<dbReference type="InterPro" id="IPR005467">
    <property type="entry name" value="His_kinase_dom"/>
</dbReference>
<comment type="caution">
    <text evidence="12">The sequence shown here is derived from an EMBL/GenBank/DDBJ whole genome shotgun (WGS) entry which is preliminary data.</text>
</comment>
<evidence type="ECO:0000313" key="13">
    <source>
        <dbReference type="Proteomes" id="UP000060487"/>
    </source>
</evidence>
<accession>A0ABR5SJ40</accession>
<feature type="modified residue" description="4-aspartylphosphate" evidence="9">
    <location>
        <position position="81"/>
    </location>
</feature>
<dbReference type="Pfam" id="PF02518">
    <property type="entry name" value="HATPase_c"/>
    <property type="match status" value="1"/>
</dbReference>
<organism evidence="12 13">
    <name type="scientific">Candidatus Magnetominusculus xianensis</name>
    <dbReference type="NCBI Taxonomy" id="1748249"/>
    <lineage>
        <taxon>Bacteria</taxon>
        <taxon>Pseudomonadati</taxon>
        <taxon>Nitrospirota</taxon>
        <taxon>Nitrospiria</taxon>
        <taxon>Nitrospirales</taxon>
        <taxon>Nitrospiraceae</taxon>
        <taxon>Candidatus Magnetominusculus</taxon>
    </lineage>
</organism>
<dbReference type="SUPFAM" id="SSF55874">
    <property type="entry name" value="ATPase domain of HSP90 chaperone/DNA topoisomerase II/histidine kinase"/>
    <property type="match status" value="1"/>
</dbReference>
<dbReference type="CDD" id="cd00075">
    <property type="entry name" value="HATPase"/>
    <property type="match status" value="1"/>
</dbReference>
<evidence type="ECO:0000259" key="10">
    <source>
        <dbReference type="PROSITE" id="PS50109"/>
    </source>
</evidence>
<feature type="domain" description="Response regulatory" evidence="11">
    <location>
        <begin position="26"/>
        <end position="150"/>
    </location>
</feature>
<dbReference type="InterPro" id="IPR011006">
    <property type="entry name" value="CheY-like_superfamily"/>
</dbReference>
<sequence>MEDREESYSFYEEDEQQPEAEAALWKILIVDDDIEVHRATRSSLAEFSFQGKALMLLFASSAAEARKLLQEHGDTAVILLDVVMEDDLAGLNFAKYVREELQNRFVRILLRTGQPGIAPEKSVIVDYDINGFLEKSDLTIQKLYSAIITCLRSYRDIIDLETANRALKTEFKMRIEAERKMAEQAQQAAIGLAISQIIHGAKNILNALKGGKYIIESALKDDNLDLIKKGWDVAKIGISRMEDLTCGLLDLSRYNSLKIEAHSLNSIISEILDGCMNTQTCSVMNDIEIAADMADSLPEAMCDYKAVHTALMNLICNAVDACRDKVYNSGDSGRVTIKTYLAKGGYINLEVEDNGSGIKPEDVKNIFKLFYTTKHSKGNGLGLPITKKIIEEHGGRLDIDTEYGRGTKFTIALPQKPAA</sequence>
<dbReference type="InterPro" id="IPR036890">
    <property type="entry name" value="HATPase_C_sf"/>
</dbReference>
<keyword evidence="4 12" id="KW-0808">Transferase</keyword>
<dbReference type="Proteomes" id="UP000060487">
    <property type="component" value="Unassembled WGS sequence"/>
</dbReference>
<keyword evidence="6 12" id="KW-0418">Kinase</keyword>
<dbReference type="EC" id="2.7.13.3" evidence="2"/>
<evidence type="ECO:0000256" key="3">
    <source>
        <dbReference type="ARBA" id="ARBA00022553"/>
    </source>
</evidence>
<proteinExistence type="predicted"/>
<dbReference type="PROSITE" id="PS50109">
    <property type="entry name" value="HIS_KIN"/>
    <property type="match status" value="1"/>
</dbReference>
<dbReference type="SUPFAM" id="SSF52172">
    <property type="entry name" value="CheY-like"/>
    <property type="match status" value="1"/>
</dbReference>
<dbReference type="Gene3D" id="3.40.50.2300">
    <property type="match status" value="1"/>
</dbReference>
<dbReference type="PANTHER" id="PTHR43065:SF10">
    <property type="entry name" value="PEROXIDE STRESS-ACTIVATED HISTIDINE KINASE MAK3"/>
    <property type="match status" value="1"/>
</dbReference>
<evidence type="ECO:0000256" key="8">
    <source>
        <dbReference type="ARBA" id="ARBA00023012"/>
    </source>
</evidence>
<keyword evidence="3 9" id="KW-0597">Phosphoprotein</keyword>
<dbReference type="SMART" id="SM00387">
    <property type="entry name" value="HATPase_c"/>
    <property type="match status" value="1"/>
</dbReference>
<dbReference type="SMART" id="SM00448">
    <property type="entry name" value="REC"/>
    <property type="match status" value="1"/>
</dbReference>
<keyword evidence="5" id="KW-0547">Nucleotide-binding</keyword>
<reference evidence="12 13" key="1">
    <citation type="submission" date="2015-11" db="EMBL/GenBank/DDBJ databases">
        <authorList>
            <person name="Lin W."/>
        </authorList>
    </citation>
    <scope>NUCLEOTIDE SEQUENCE [LARGE SCALE GENOMIC DNA]</scope>
    <source>
        <strain evidence="12 13">HCH-1</strain>
    </source>
</reference>
<dbReference type="InterPro" id="IPR003594">
    <property type="entry name" value="HATPase_dom"/>
</dbReference>
<feature type="domain" description="Histidine kinase" evidence="10">
    <location>
        <begin position="196"/>
        <end position="417"/>
    </location>
</feature>
<dbReference type="InterPro" id="IPR004358">
    <property type="entry name" value="Sig_transdc_His_kin-like_C"/>
</dbReference>
<dbReference type="GO" id="GO:0004673">
    <property type="term" value="F:protein histidine kinase activity"/>
    <property type="evidence" value="ECO:0007669"/>
    <property type="project" value="UniProtKB-EC"/>
</dbReference>
<dbReference type="RefSeq" id="WP_085052303.1">
    <property type="nucleotide sequence ID" value="NZ_LNQR01000060.1"/>
</dbReference>
<keyword evidence="7" id="KW-0067">ATP-binding</keyword>
<keyword evidence="8" id="KW-0902">Two-component regulatory system</keyword>
<evidence type="ECO:0000256" key="2">
    <source>
        <dbReference type="ARBA" id="ARBA00012438"/>
    </source>
</evidence>
<dbReference type="InterPro" id="IPR001789">
    <property type="entry name" value="Sig_transdc_resp-reg_receiver"/>
</dbReference>
<evidence type="ECO:0000256" key="4">
    <source>
        <dbReference type="ARBA" id="ARBA00022679"/>
    </source>
</evidence>
<comment type="catalytic activity">
    <reaction evidence="1">
        <text>ATP + protein L-histidine = ADP + protein N-phospho-L-histidine.</text>
        <dbReference type="EC" id="2.7.13.3"/>
    </reaction>
</comment>
<dbReference type="Gene3D" id="3.30.565.10">
    <property type="entry name" value="Histidine kinase-like ATPase, C-terminal domain"/>
    <property type="match status" value="1"/>
</dbReference>
<evidence type="ECO:0000313" key="12">
    <source>
        <dbReference type="EMBL" id="KWT85550.1"/>
    </source>
</evidence>
<dbReference type="PANTHER" id="PTHR43065">
    <property type="entry name" value="SENSOR HISTIDINE KINASE"/>
    <property type="match status" value="1"/>
</dbReference>
<protein>
    <recommendedName>
        <fullName evidence="2">histidine kinase</fullName>
        <ecNumber evidence="2">2.7.13.3</ecNumber>
    </recommendedName>
</protein>
<dbReference type="EMBL" id="LNQR01000060">
    <property type="protein sequence ID" value="KWT85550.1"/>
    <property type="molecule type" value="Genomic_DNA"/>
</dbReference>
<keyword evidence="13" id="KW-1185">Reference proteome</keyword>
<dbReference type="PROSITE" id="PS50110">
    <property type="entry name" value="RESPONSE_REGULATORY"/>
    <property type="match status" value="1"/>
</dbReference>
<evidence type="ECO:0000256" key="1">
    <source>
        <dbReference type="ARBA" id="ARBA00000085"/>
    </source>
</evidence>
<gene>
    <name evidence="12" type="ORF">ASN18_1684</name>
</gene>
<evidence type="ECO:0000256" key="5">
    <source>
        <dbReference type="ARBA" id="ARBA00022741"/>
    </source>
</evidence>
<evidence type="ECO:0000256" key="6">
    <source>
        <dbReference type="ARBA" id="ARBA00022777"/>
    </source>
</evidence>
<dbReference type="PRINTS" id="PR00344">
    <property type="entry name" value="BCTRLSENSOR"/>
</dbReference>
<evidence type="ECO:0000256" key="7">
    <source>
        <dbReference type="ARBA" id="ARBA00022840"/>
    </source>
</evidence>
<evidence type="ECO:0000259" key="11">
    <source>
        <dbReference type="PROSITE" id="PS50110"/>
    </source>
</evidence>